<evidence type="ECO:0000256" key="1">
    <source>
        <dbReference type="SAM" id="MobiDB-lite"/>
    </source>
</evidence>
<evidence type="ECO:0000313" key="2">
    <source>
        <dbReference type="EMBL" id="XDJ00653.1"/>
    </source>
</evidence>
<feature type="region of interest" description="Disordered" evidence="1">
    <location>
        <begin position="1"/>
        <end position="44"/>
    </location>
</feature>
<name>A0AB39C2N2_9CAUD</name>
<sequence>MKYAGIGRRGFLKGVRGTSTPHKIPENEAEINGLSREGSSPSAS</sequence>
<accession>A0AB39C2N2</accession>
<reference evidence="2" key="1">
    <citation type="submission" date="2024-06" db="EMBL/GenBank/DDBJ databases">
        <title>This phage originates from the Bacteriophage catalogue of the Bacteriophage Competence Centre, Department of Microbiology und Biotechnology, Max Rubner-Institut, Kiel, Germany.</title>
        <authorList>
            <person name="Sprotte S."/>
            <person name="Brinks E."/>
            <person name="Hille F."/>
        </authorList>
    </citation>
    <scope>NUCLEOTIDE SEQUENCE</scope>
</reference>
<organism evidence="2">
    <name type="scientific">Salmonella phage PMBT26</name>
    <dbReference type="NCBI Taxonomy" id="3229745"/>
    <lineage>
        <taxon>Viruses</taxon>
        <taxon>Duplodnaviria</taxon>
        <taxon>Heunggongvirae</taxon>
        <taxon>Uroviricota</taxon>
        <taxon>Caudoviricetes</taxon>
    </lineage>
</organism>
<protein>
    <submittedName>
        <fullName evidence="2">Uncharacterized protein</fullName>
    </submittedName>
</protein>
<dbReference type="EMBL" id="PP926508">
    <property type="protein sequence ID" value="XDJ00653.1"/>
    <property type="molecule type" value="Genomic_DNA"/>
</dbReference>
<proteinExistence type="predicted"/>